<dbReference type="OrthoDB" id="6513136at2759"/>
<protein>
    <recommendedName>
        <fullName evidence="1">Reverse transcriptase domain-containing protein</fullName>
    </recommendedName>
</protein>
<dbReference type="InterPro" id="IPR021109">
    <property type="entry name" value="Peptidase_aspartic_dom_sf"/>
</dbReference>
<evidence type="ECO:0000313" key="2">
    <source>
        <dbReference type="EMBL" id="GBN97644.1"/>
    </source>
</evidence>
<accession>A0A4Y2TAH7</accession>
<keyword evidence="3" id="KW-1185">Reference proteome</keyword>
<gene>
    <name evidence="2" type="ORF">AVEN_41943_1</name>
</gene>
<dbReference type="PANTHER" id="PTHR47331">
    <property type="entry name" value="PHD-TYPE DOMAIN-CONTAINING PROTEIN"/>
    <property type="match status" value="1"/>
</dbReference>
<evidence type="ECO:0000259" key="1">
    <source>
        <dbReference type="Pfam" id="PF00078"/>
    </source>
</evidence>
<dbReference type="Proteomes" id="UP000499080">
    <property type="component" value="Unassembled WGS sequence"/>
</dbReference>
<name>A0A4Y2TAH7_ARAVE</name>
<dbReference type="Pfam" id="PF00078">
    <property type="entry name" value="RVT_1"/>
    <property type="match status" value="1"/>
</dbReference>
<dbReference type="InterPro" id="IPR043502">
    <property type="entry name" value="DNA/RNA_pol_sf"/>
</dbReference>
<dbReference type="InterPro" id="IPR043128">
    <property type="entry name" value="Rev_trsase/Diguanyl_cyclase"/>
</dbReference>
<dbReference type="AlphaFoldDB" id="A0A4Y2TAH7"/>
<dbReference type="CDD" id="cd01644">
    <property type="entry name" value="RT_pepA17"/>
    <property type="match status" value="1"/>
</dbReference>
<proteinExistence type="predicted"/>
<comment type="caution">
    <text evidence="2">The sequence shown here is derived from an EMBL/GenBank/DDBJ whole genome shotgun (WGS) entry which is preliminary data.</text>
</comment>
<reference evidence="2 3" key="1">
    <citation type="journal article" date="2019" name="Sci. Rep.">
        <title>Orb-weaving spider Araneus ventricosus genome elucidates the spidroin gene catalogue.</title>
        <authorList>
            <person name="Kono N."/>
            <person name="Nakamura H."/>
            <person name="Ohtoshi R."/>
            <person name="Moran D.A.P."/>
            <person name="Shinohara A."/>
            <person name="Yoshida Y."/>
            <person name="Fujiwara M."/>
            <person name="Mori M."/>
            <person name="Tomita M."/>
            <person name="Arakawa K."/>
        </authorList>
    </citation>
    <scope>NUCLEOTIDE SEQUENCE [LARGE SCALE GENOMIC DNA]</scope>
</reference>
<feature type="domain" description="Reverse transcriptase" evidence="1">
    <location>
        <begin position="360"/>
        <end position="485"/>
    </location>
</feature>
<evidence type="ECO:0000313" key="3">
    <source>
        <dbReference type="Proteomes" id="UP000499080"/>
    </source>
</evidence>
<dbReference type="PANTHER" id="PTHR47331:SF5">
    <property type="entry name" value="RIBONUCLEASE H"/>
    <property type="match status" value="1"/>
</dbReference>
<sequence>MTNVGATLTSNTKVSSNILCTVQLLIENEYGQKIKIKAILDSGSCVNILTAEVANSLGLKKERINSTISGISVGEFLVKNKITTNIFNDSNDFSRSVSFLILPKITDLTPSNEIDISKINFPSEIKLADNTFHIPSKIHALLGCELFFELLKTEKFRSYDNSLLLQNSVFGYLVTGALKGTDSYFFSGLEKDNLENSVKDFFKIESFPGDSICDVDESKTFEKQYCEEHFLSTHKRDETGRYIVKLPMIEGKRSALGDSKEIAERRLNLLWKRLDKNKTMATQYKAFIDECFQLNHMERILYSVDPKSSEYYIPHHAVVRPESTSTPLRAVFDASANSSNGVPLNSILLNGGTVQQELFSIISRFRTYKYAFSADIQKMYRQILVDESDRDLQRILWKPNQFAPVETYRLLTVTYGTTCAPFLATRALKALAEEEQSEFPQAAATLLTDVYVDDILSGSNNLEETKALQHQLIQLLKKGGMELHKWISNHPELLYDNKNLDYVFPSDSNSVKTLGMQWRPISDIFTFL</sequence>
<dbReference type="EMBL" id="BGPR01027262">
    <property type="protein sequence ID" value="GBN97644.1"/>
    <property type="molecule type" value="Genomic_DNA"/>
</dbReference>
<dbReference type="SUPFAM" id="SSF56672">
    <property type="entry name" value="DNA/RNA polymerases"/>
    <property type="match status" value="1"/>
</dbReference>
<dbReference type="Gene3D" id="3.10.10.10">
    <property type="entry name" value="HIV Type 1 Reverse Transcriptase, subunit A, domain 1"/>
    <property type="match status" value="1"/>
</dbReference>
<dbReference type="Gene3D" id="2.40.70.10">
    <property type="entry name" value="Acid Proteases"/>
    <property type="match status" value="1"/>
</dbReference>
<dbReference type="Gene3D" id="3.30.70.270">
    <property type="match status" value="1"/>
</dbReference>
<organism evidence="2 3">
    <name type="scientific">Araneus ventricosus</name>
    <name type="common">Orbweaver spider</name>
    <name type="synonym">Epeira ventricosa</name>
    <dbReference type="NCBI Taxonomy" id="182803"/>
    <lineage>
        <taxon>Eukaryota</taxon>
        <taxon>Metazoa</taxon>
        <taxon>Ecdysozoa</taxon>
        <taxon>Arthropoda</taxon>
        <taxon>Chelicerata</taxon>
        <taxon>Arachnida</taxon>
        <taxon>Araneae</taxon>
        <taxon>Araneomorphae</taxon>
        <taxon>Entelegynae</taxon>
        <taxon>Araneoidea</taxon>
        <taxon>Araneidae</taxon>
        <taxon>Araneus</taxon>
    </lineage>
</organism>
<dbReference type="GO" id="GO:0071897">
    <property type="term" value="P:DNA biosynthetic process"/>
    <property type="evidence" value="ECO:0007669"/>
    <property type="project" value="UniProtKB-ARBA"/>
</dbReference>
<dbReference type="InterPro" id="IPR000477">
    <property type="entry name" value="RT_dom"/>
</dbReference>